<evidence type="ECO:0000313" key="2">
    <source>
        <dbReference type="Proteomes" id="UP000249915"/>
    </source>
</evidence>
<reference evidence="1 2" key="1">
    <citation type="submission" date="2016-07" db="EMBL/GenBank/DDBJ databases">
        <title>Draft genome sequence of Prauserella muralis DSM 45305, isolated from a mould-covered wall in an indoor environment.</title>
        <authorList>
            <person name="Ruckert C."/>
            <person name="Albersmeier A."/>
            <person name="Jiang C.-L."/>
            <person name="Jiang Y."/>
            <person name="Kalinowski J."/>
            <person name="Schneider O."/>
            <person name="Winkler A."/>
            <person name="Zotchev S.B."/>
        </authorList>
    </citation>
    <scope>NUCLEOTIDE SEQUENCE [LARGE SCALE GENOMIC DNA]</scope>
    <source>
        <strain evidence="1 2">DSM 45305</strain>
    </source>
</reference>
<protein>
    <submittedName>
        <fullName evidence="1">Uncharacterized protein</fullName>
    </submittedName>
</protein>
<proteinExistence type="predicted"/>
<dbReference type="Proteomes" id="UP000249915">
    <property type="component" value="Unassembled WGS sequence"/>
</dbReference>
<name>A0A2V4AZX3_9PSEU</name>
<dbReference type="EMBL" id="MASW01000002">
    <property type="protein sequence ID" value="PXY27436.1"/>
    <property type="molecule type" value="Genomic_DNA"/>
</dbReference>
<dbReference type="RefSeq" id="WP_112281436.1">
    <property type="nucleotide sequence ID" value="NZ_MASW01000002.1"/>
</dbReference>
<evidence type="ECO:0000313" key="1">
    <source>
        <dbReference type="EMBL" id="PXY27436.1"/>
    </source>
</evidence>
<keyword evidence="2" id="KW-1185">Reference proteome</keyword>
<sequence>MRPINRVDPKMPMQAMKTYSIIAPEETHWRQATCAEAGCGHHLRGWRTTVDERTDLGQFQADYIRKSSGRAFSEHRDDSGMTVFTFEPGQACFAAAQHRVRVDRQELFVVRGGDHRGSTGLIRQHTRPEDWVEDFAEHQTKLAEVINQG</sequence>
<comment type="caution">
    <text evidence="1">The sequence shown here is derived from an EMBL/GenBank/DDBJ whole genome shotgun (WGS) entry which is preliminary data.</text>
</comment>
<accession>A0A2V4AZX3</accession>
<gene>
    <name evidence="1" type="ORF">BAY60_13455</name>
</gene>
<organism evidence="1 2">
    <name type="scientific">Prauserella muralis</name>
    <dbReference type="NCBI Taxonomy" id="588067"/>
    <lineage>
        <taxon>Bacteria</taxon>
        <taxon>Bacillati</taxon>
        <taxon>Actinomycetota</taxon>
        <taxon>Actinomycetes</taxon>
        <taxon>Pseudonocardiales</taxon>
        <taxon>Pseudonocardiaceae</taxon>
        <taxon>Prauserella</taxon>
    </lineage>
</organism>
<dbReference type="OrthoDB" id="4203229at2"/>
<dbReference type="AlphaFoldDB" id="A0A2V4AZX3"/>